<name>A0A4Q6XG19_9GAMM</name>
<evidence type="ECO:0000259" key="4">
    <source>
        <dbReference type="PROSITE" id="PS50937"/>
    </source>
</evidence>
<dbReference type="GO" id="GO:0003677">
    <property type="term" value="F:DNA binding"/>
    <property type="evidence" value="ECO:0007669"/>
    <property type="project" value="UniProtKB-KW"/>
</dbReference>
<dbReference type="PANTHER" id="PTHR30204">
    <property type="entry name" value="REDOX-CYCLING DRUG-SENSING TRANSCRIPTIONAL ACTIVATOR SOXR"/>
    <property type="match status" value="1"/>
</dbReference>
<dbReference type="AlphaFoldDB" id="A0A4Q6XG19"/>
<feature type="domain" description="HTH merR-type" evidence="4">
    <location>
        <begin position="1"/>
        <end position="68"/>
    </location>
</feature>
<dbReference type="PANTHER" id="PTHR30204:SF94">
    <property type="entry name" value="HEAVY METAL-DEPENDENT TRANSCRIPTIONAL REGULATOR HI_0293-RELATED"/>
    <property type="match status" value="1"/>
</dbReference>
<dbReference type="Pfam" id="PF13411">
    <property type="entry name" value="MerR_1"/>
    <property type="match status" value="1"/>
</dbReference>
<gene>
    <name evidence="5" type="ORF">EXE30_07420</name>
</gene>
<dbReference type="InterPro" id="IPR047057">
    <property type="entry name" value="MerR_fam"/>
</dbReference>
<evidence type="ECO:0000313" key="5">
    <source>
        <dbReference type="EMBL" id="RZF52953.1"/>
    </source>
</evidence>
<evidence type="ECO:0000256" key="1">
    <source>
        <dbReference type="ARBA" id="ARBA00023015"/>
    </source>
</evidence>
<evidence type="ECO:0000256" key="3">
    <source>
        <dbReference type="ARBA" id="ARBA00023163"/>
    </source>
</evidence>
<dbReference type="InterPro" id="IPR009061">
    <property type="entry name" value="DNA-bd_dom_put_sf"/>
</dbReference>
<dbReference type="GO" id="GO:0003700">
    <property type="term" value="F:DNA-binding transcription factor activity"/>
    <property type="evidence" value="ECO:0007669"/>
    <property type="project" value="InterPro"/>
</dbReference>
<proteinExistence type="predicted"/>
<accession>A0A4Q6XG19</accession>
<dbReference type="InterPro" id="IPR000551">
    <property type="entry name" value="MerR-type_HTH_dom"/>
</dbReference>
<keyword evidence="2" id="KW-0238">DNA-binding</keyword>
<dbReference type="PROSITE" id="PS50937">
    <property type="entry name" value="HTH_MERR_2"/>
    <property type="match status" value="1"/>
</dbReference>
<keyword evidence="1" id="KW-0805">Transcription regulation</keyword>
<sequence length="120" mass="14184">MNLAKVAKLTQVSPRMLRYYEDVGLVHPKRNTNNYRDYSQKDIEDIYKIKILNDAGMNLKDIQNLLPCFDLDYYRFSLCPIVQTKLENELKYVNEQLTKLQRSHELLKSFLEHGTVESTI</sequence>
<protein>
    <submittedName>
        <fullName evidence="5">MerR family transcriptional regulator</fullName>
    </submittedName>
</protein>
<evidence type="ECO:0000313" key="6">
    <source>
        <dbReference type="Proteomes" id="UP000292110"/>
    </source>
</evidence>
<dbReference type="EMBL" id="SGIM01000005">
    <property type="protein sequence ID" value="RZF52953.1"/>
    <property type="molecule type" value="Genomic_DNA"/>
</dbReference>
<keyword evidence="6" id="KW-1185">Reference proteome</keyword>
<comment type="caution">
    <text evidence="5">The sequence shown here is derived from an EMBL/GenBank/DDBJ whole genome shotgun (WGS) entry which is preliminary data.</text>
</comment>
<dbReference type="RefSeq" id="WP_130161857.1">
    <property type="nucleotide sequence ID" value="NZ_SGIM01000005.1"/>
</dbReference>
<dbReference type="Gene3D" id="1.10.1660.10">
    <property type="match status" value="1"/>
</dbReference>
<dbReference type="SUPFAM" id="SSF46955">
    <property type="entry name" value="Putative DNA-binding domain"/>
    <property type="match status" value="1"/>
</dbReference>
<reference evidence="5 6" key="1">
    <citation type="submission" date="2019-02" db="EMBL/GenBank/DDBJ databases">
        <title>The draft genome of Acinetobacter halotolerans strain JCM 31009.</title>
        <authorList>
            <person name="Qin J."/>
            <person name="Feng Y."/>
            <person name="Nemec A."/>
            <person name="Zong Z."/>
        </authorList>
    </citation>
    <scope>NUCLEOTIDE SEQUENCE [LARGE SCALE GENOMIC DNA]</scope>
    <source>
        <strain evidence="5 6">JCM 31009</strain>
    </source>
</reference>
<evidence type="ECO:0000256" key="2">
    <source>
        <dbReference type="ARBA" id="ARBA00023125"/>
    </source>
</evidence>
<dbReference type="Proteomes" id="UP000292110">
    <property type="component" value="Unassembled WGS sequence"/>
</dbReference>
<organism evidence="5 6">
    <name type="scientific">Acinetobacter halotolerans</name>
    <dbReference type="NCBI Taxonomy" id="1752076"/>
    <lineage>
        <taxon>Bacteria</taxon>
        <taxon>Pseudomonadati</taxon>
        <taxon>Pseudomonadota</taxon>
        <taxon>Gammaproteobacteria</taxon>
        <taxon>Moraxellales</taxon>
        <taxon>Moraxellaceae</taxon>
        <taxon>Acinetobacter</taxon>
    </lineage>
</organism>
<keyword evidence="3" id="KW-0804">Transcription</keyword>
<dbReference type="SMART" id="SM00422">
    <property type="entry name" value="HTH_MERR"/>
    <property type="match status" value="1"/>
</dbReference>
<dbReference type="PROSITE" id="PS00552">
    <property type="entry name" value="HTH_MERR_1"/>
    <property type="match status" value="1"/>
</dbReference>